<comment type="caution">
    <text evidence="2">The sequence shown here is derived from an EMBL/GenBank/DDBJ whole genome shotgun (WGS) entry which is preliminary data.</text>
</comment>
<feature type="region of interest" description="Disordered" evidence="1">
    <location>
        <begin position="33"/>
        <end position="58"/>
    </location>
</feature>
<gene>
    <name evidence="2" type="ORF">QUF54_02675</name>
</gene>
<protein>
    <submittedName>
        <fullName evidence="2">Uncharacterized protein</fullName>
    </submittedName>
</protein>
<name>A0ABT7VRE6_9GAMM</name>
<sequence>MLKHKLSNILFAAKKPSFFSRSHALAWERIGDAPASRNPQDAGASRICSHAGASMPLS</sequence>
<keyword evidence="3" id="KW-1185">Reference proteome</keyword>
<organism evidence="2 3">
    <name type="scientific">Candidatus Marithioploca araucensis</name>
    <dbReference type="NCBI Taxonomy" id="70273"/>
    <lineage>
        <taxon>Bacteria</taxon>
        <taxon>Pseudomonadati</taxon>
        <taxon>Pseudomonadota</taxon>
        <taxon>Gammaproteobacteria</taxon>
        <taxon>Thiotrichales</taxon>
        <taxon>Thiotrichaceae</taxon>
        <taxon>Candidatus Marithioploca</taxon>
    </lineage>
</organism>
<dbReference type="Proteomes" id="UP001171945">
    <property type="component" value="Unassembled WGS sequence"/>
</dbReference>
<proteinExistence type="predicted"/>
<evidence type="ECO:0000313" key="2">
    <source>
        <dbReference type="EMBL" id="MDM8562238.1"/>
    </source>
</evidence>
<evidence type="ECO:0000313" key="3">
    <source>
        <dbReference type="Proteomes" id="UP001171945"/>
    </source>
</evidence>
<evidence type="ECO:0000256" key="1">
    <source>
        <dbReference type="SAM" id="MobiDB-lite"/>
    </source>
</evidence>
<reference evidence="2" key="1">
    <citation type="submission" date="2023-06" db="EMBL/GenBank/DDBJ databases">
        <title>Uncultivated large filamentous bacteria from sulfidic sediments reveal new species and different genomic features in energy metabolism and defense.</title>
        <authorList>
            <person name="Fonseca A."/>
        </authorList>
    </citation>
    <scope>NUCLEOTIDE SEQUENCE</scope>
    <source>
        <strain evidence="2">HSG4</strain>
    </source>
</reference>
<dbReference type="EMBL" id="JAUCGM010000094">
    <property type="protein sequence ID" value="MDM8562238.1"/>
    <property type="molecule type" value="Genomic_DNA"/>
</dbReference>
<accession>A0ABT7VRE6</accession>